<name>A0A4S8JDD0_MUSBA</name>
<organism evidence="1 2">
    <name type="scientific">Musa balbisiana</name>
    <name type="common">Banana</name>
    <dbReference type="NCBI Taxonomy" id="52838"/>
    <lineage>
        <taxon>Eukaryota</taxon>
        <taxon>Viridiplantae</taxon>
        <taxon>Streptophyta</taxon>
        <taxon>Embryophyta</taxon>
        <taxon>Tracheophyta</taxon>
        <taxon>Spermatophyta</taxon>
        <taxon>Magnoliopsida</taxon>
        <taxon>Liliopsida</taxon>
        <taxon>Zingiberales</taxon>
        <taxon>Musaceae</taxon>
        <taxon>Musa</taxon>
    </lineage>
</organism>
<dbReference type="Proteomes" id="UP000317650">
    <property type="component" value="Chromosome 7"/>
</dbReference>
<evidence type="ECO:0000313" key="1">
    <source>
        <dbReference type="EMBL" id="THU59847.1"/>
    </source>
</evidence>
<proteinExistence type="predicted"/>
<evidence type="ECO:0000313" key="2">
    <source>
        <dbReference type="Proteomes" id="UP000317650"/>
    </source>
</evidence>
<keyword evidence="2" id="KW-1185">Reference proteome</keyword>
<protein>
    <submittedName>
        <fullName evidence="1">Uncharacterized protein</fullName>
    </submittedName>
</protein>
<sequence>MVDHIKNPSSSFHVEDMNEEEPYVLKESCPWTPSIATMLAWSSLSSEFSLPHYTWQAKREHQTMTSHPVKEMIPASESSRRAWLMGSLTFFFVCHHIFQVGLPLLVYPFASVARVLLRFIALLLQVKCPFTLA</sequence>
<dbReference type="EMBL" id="PYDT01000005">
    <property type="protein sequence ID" value="THU59847.1"/>
    <property type="molecule type" value="Genomic_DNA"/>
</dbReference>
<dbReference type="AlphaFoldDB" id="A0A4S8JDD0"/>
<accession>A0A4S8JDD0</accession>
<comment type="caution">
    <text evidence="1">The sequence shown here is derived from an EMBL/GenBank/DDBJ whole genome shotgun (WGS) entry which is preliminary data.</text>
</comment>
<reference evidence="1 2" key="1">
    <citation type="journal article" date="2019" name="Nat. Plants">
        <title>Genome sequencing of Musa balbisiana reveals subgenome evolution and function divergence in polyploid bananas.</title>
        <authorList>
            <person name="Yao X."/>
        </authorList>
    </citation>
    <scope>NUCLEOTIDE SEQUENCE [LARGE SCALE GENOMIC DNA]</scope>
    <source>
        <strain evidence="2">cv. DH-PKW</strain>
        <tissue evidence="1">Leaves</tissue>
    </source>
</reference>
<gene>
    <name evidence="1" type="ORF">C4D60_Mb07t06340</name>
</gene>